<evidence type="ECO:0000313" key="1">
    <source>
        <dbReference type="Proteomes" id="UP000095286"/>
    </source>
</evidence>
<protein>
    <submittedName>
        <fullName evidence="2">GYF domain-containing protein</fullName>
    </submittedName>
</protein>
<sequence>MTITNNEATNTEIDESAQLSEVINDTVDHNWSYIGSDQFVHGRYASTKMQNWLEQGFFDENLMVNAENDQQFYCIKDFKRLLNGDCPFKKNIASFESLKPKQENSGQYYNEVQGLIPGMPGNAVFHGPIPNRMPFGGYPMIPSYGFPGMAPPNYLVASASPYPMDYSQMVPENMNFQAHHGFGDNLNTYSPASSDLYDENNHTPNNIADSSTDTSDAPWQKGSKKVVMVDSSTSTNVAQTADAATQTVYQIEAARLTQLLQTILGFGIEIIN</sequence>
<evidence type="ECO:0000313" key="2">
    <source>
        <dbReference type="WBParaSite" id="RSKR_0000681800.1"/>
    </source>
</evidence>
<dbReference type="Proteomes" id="UP000095286">
    <property type="component" value="Unplaced"/>
</dbReference>
<dbReference type="WBParaSite" id="RSKR_0000681800.1">
    <property type="protein sequence ID" value="RSKR_0000681800.1"/>
    <property type="gene ID" value="RSKR_0000681800"/>
</dbReference>
<reference evidence="2" key="1">
    <citation type="submission" date="2016-11" db="UniProtKB">
        <authorList>
            <consortium name="WormBaseParasite"/>
        </authorList>
    </citation>
    <scope>IDENTIFICATION</scope>
    <source>
        <strain evidence="2">KR3021</strain>
    </source>
</reference>
<accession>A0AC35U3K8</accession>
<name>A0AC35U3K8_9BILA</name>
<proteinExistence type="predicted"/>
<organism evidence="1 2">
    <name type="scientific">Rhabditophanes sp. KR3021</name>
    <dbReference type="NCBI Taxonomy" id="114890"/>
    <lineage>
        <taxon>Eukaryota</taxon>
        <taxon>Metazoa</taxon>
        <taxon>Ecdysozoa</taxon>
        <taxon>Nematoda</taxon>
        <taxon>Chromadorea</taxon>
        <taxon>Rhabditida</taxon>
        <taxon>Tylenchina</taxon>
        <taxon>Panagrolaimomorpha</taxon>
        <taxon>Strongyloidoidea</taxon>
        <taxon>Alloionematidae</taxon>
        <taxon>Rhabditophanes</taxon>
    </lineage>
</organism>